<keyword evidence="1" id="KW-1133">Transmembrane helix</keyword>
<reference evidence="2 3" key="1">
    <citation type="submission" date="2024-02" db="EMBL/GenBank/DDBJ databases">
        <title>A draft genome for the cacao thread blight pathogen Marasmius crinis-equi.</title>
        <authorList>
            <person name="Cohen S.P."/>
            <person name="Baruah I.K."/>
            <person name="Amoako-Attah I."/>
            <person name="Bukari Y."/>
            <person name="Meinhardt L.W."/>
            <person name="Bailey B.A."/>
        </authorList>
    </citation>
    <scope>NUCLEOTIDE SEQUENCE [LARGE SCALE GENOMIC DNA]</scope>
    <source>
        <strain evidence="2 3">GH-76</strain>
    </source>
</reference>
<feature type="transmembrane region" description="Helical" evidence="1">
    <location>
        <begin position="92"/>
        <end position="110"/>
    </location>
</feature>
<evidence type="ECO:0000313" key="2">
    <source>
        <dbReference type="EMBL" id="KAL0576895.1"/>
    </source>
</evidence>
<evidence type="ECO:0000256" key="1">
    <source>
        <dbReference type="SAM" id="Phobius"/>
    </source>
</evidence>
<organism evidence="2 3">
    <name type="scientific">Marasmius crinis-equi</name>
    <dbReference type="NCBI Taxonomy" id="585013"/>
    <lineage>
        <taxon>Eukaryota</taxon>
        <taxon>Fungi</taxon>
        <taxon>Dikarya</taxon>
        <taxon>Basidiomycota</taxon>
        <taxon>Agaricomycotina</taxon>
        <taxon>Agaricomycetes</taxon>
        <taxon>Agaricomycetidae</taxon>
        <taxon>Agaricales</taxon>
        <taxon>Marasmiineae</taxon>
        <taxon>Marasmiaceae</taxon>
        <taxon>Marasmius</taxon>
    </lineage>
</organism>
<accession>A0ABR3FNI3</accession>
<comment type="caution">
    <text evidence="2">The sequence shown here is derived from an EMBL/GenBank/DDBJ whole genome shotgun (WGS) entry which is preliminary data.</text>
</comment>
<feature type="transmembrane region" description="Helical" evidence="1">
    <location>
        <begin position="116"/>
        <end position="137"/>
    </location>
</feature>
<protein>
    <recommendedName>
        <fullName evidence="4">Transmembrane protein</fullName>
    </recommendedName>
</protein>
<proteinExistence type="predicted"/>
<keyword evidence="1" id="KW-0472">Membrane</keyword>
<dbReference type="Proteomes" id="UP001465976">
    <property type="component" value="Unassembled WGS sequence"/>
</dbReference>
<evidence type="ECO:0008006" key="4">
    <source>
        <dbReference type="Google" id="ProtNLM"/>
    </source>
</evidence>
<sequence length="179" mass="19870">MSSAPPSDAVVPISLLLEHGLWHGYIEGTADPAPGIKRCLVYTQYHNMWLFWIPILIYESTTLALVIRKFYGYFKNGSLSPSLVHRVLRDMVLYLTIVFIVYIANAVLFANPDPSLASIMTPVTLVLLSVCGNRMLFDLREEKDRSSRAGLATGDTVGTLRFAMPTQHSVPAREAQGTN</sequence>
<feature type="transmembrane region" description="Helical" evidence="1">
    <location>
        <begin position="49"/>
        <end position="71"/>
    </location>
</feature>
<gene>
    <name evidence="2" type="ORF">V5O48_005076</name>
</gene>
<keyword evidence="1" id="KW-0812">Transmembrane</keyword>
<keyword evidence="3" id="KW-1185">Reference proteome</keyword>
<evidence type="ECO:0000313" key="3">
    <source>
        <dbReference type="Proteomes" id="UP001465976"/>
    </source>
</evidence>
<name>A0ABR3FNI3_9AGAR</name>
<dbReference type="EMBL" id="JBAHYK010000190">
    <property type="protein sequence ID" value="KAL0576895.1"/>
    <property type="molecule type" value="Genomic_DNA"/>
</dbReference>